<name>E4ZNF0_LEPMJ</name>
<organism evidence="2">
    <name type="scientific">Leptosphaeria maculans (strain JN3 / isolate v23.1.3 / race Av1-4-5-6-7-8)</name>
    <name type="common">Blackleg fungus</name>
    <name type="synonym">Phoma lingam</name>
    <dbReference type="NCBI Taxonomy" id="985895"/>
    <lineage>
        <taxon>Eukaryota</taxon>
        <taxon>Fungi</taxon>
        <taxon>Dikarya</taxon>
        <taxon>Ascomycota</taxon>
        <taxon>Pezizomycotina</taxon>
        <taxon>Dothideomycetes</taxon>
        <taxon>Pleosporomycetidae</taxon>
        <taxon>Pleosporales</taxon>
        <taxon>Pleosporineae</taxon>
        <taxon>Leptosphaeriaceae</taxon>
        <taxon>Plenodomus</taxon>
        <taxon>Plenodomus lingam/Leptosphaeria maculans species complex</taxon>
    </lineage>
</organism>
<accession>E4ZNF0</accession>
<gene>
    <name evidence="1" type="ORF">LEMA_uP039100.1</name>
</gene>
<dbReference type="Proteomes" id="UP000002668">
    <property type="component" value="Genome"/>
</dbReference>
<dbReference type="VEuPathDB" id="FungiDB:LEMA_uP039100.1"/>
<dbReference type="AlphaFoldDB" id="E4ZNF0"/>
<protein>
    <submittedName>
        <fullName evidence="1">Predicted protein</fullName>
    </submittedName>
</protein>
<proteinExistence type="predicted"/>
<dbReference type="HOGENOM" id="CLU_2413644_0_0_1"/>
<evidence type="ECO:0000313" key="1">
    <source>
        <dbReference type="EMBL" id="CBX93009.1"/>
    </source>
</evidence>
<evidence type="ECO:0000313" key="2">
    <source>
        <dbReference type="Proteomes" id="UP000002668"/>
    </source>
</evidence>
<reference evidence="2" key="1">
    <citation type="journal article" date="2011" name="Nat. Commun.">
        <title>Effector diversification within compartments of the Leptosphaeria maculans genome affected by Repeat-Induced Point mutations.</title>
        <authorList>
            <person name="Rouxel T."/>
            <person name="Grandaubert J."/>
            <person name="Hane J.K."/>
            <person name="Hoede C."/>
            <person name="van de Wouw A.P."/>
            <person name="Couloux A."/>
            <person name="Dominguez V."/>
            <person name="Anthouard V."/>
            <person name="Bally P."/>
            <person name="Bourras S."/>
            <person name="Cozijnsen A.J."/>
            <person name="Ciuffetti L.M."/>
            <person name="Degrave A."/>
            <person name="Dilmaghani A."/>
            <person name="Duret L."/>
            <person name="Fudal I."/>
            <person name="Goodwin S.B."/>
            <person name="Gout L."/>
            <person name="Glaser N."/>
            <person name="Linglin J."/>
            <person name="Kema G.H.J."/>
            <person name="Lapalu N."/>
            <person name="Lawrence C.B."/>
            <person name="May K."/>
            <person name="Meyer M."/>
            <person name="Ollivier B."/>
            <person name="Poulain J."/>
            <person name="Schoch C.L."/>
            <person name="Simon A."/>
            <person name="Spatafora J.W."/>
            <person name="Stachowiak A."/>
            <person name="Turgeon B.G."/>
            <person name="Tyler B.M."/>
            <person name="Vincent D."/>
            <person name="Weissenbach J."/>
            <person name="Amselem J."/>
            <person name="Quesneville H."/>
            <person name="Oliver R.P."/>
            <person name="Wincker P."/>
            <person name="Balesdent M.-H."/>
            <person name="Howlett B.J."/>
        </authorList>
    </citation>
    <scope>NUCLEOTIDE SEQUENCE [LARGE SCALE GENOMIC DNA]</scope>
    <source>
        <strain evidence="2">JN3 / isolate v23.1.3 / race Av1-4-5-6-7-8</strain>
    </source>
</reference>
<sequence length="92" mass="10428">MRSSYQSGFRKPMAMFQDTPQNYVSLTNQTSSLAAHGVHVLTIKGRGLRTGKVVMAFLCHDASDWVFWFVEQRCRSSSALSECQHYISSHAR</sequence>
<keyword evidence="2" id="KW-1185">Reference proteome</keyword>
<dbReference type="EMBL" id="FP929105">
    <property type="protein sequence ID" value="CBX93009.1"/>
    <property type="molecule type" value="Genomic_DNA"/>
</dbReference>
<dbReference type="InParanoid" id="E4ZNF0"/>